<dbReference type="Proteomes" id="UP000295008">
    <property type="component" value="Unassembled WGS sequence"/>
</dbReference>
<keyword evidence="2" id="KW-0547">Nucleotide-binding</keyword>
<protein>
    <submittedName>
        <fullName evidence="5">Amino acid/amide ABC transporter ATP-binding protein 1 (HAAT family)</fullName>
    </submittedName>
</protein>
<dbReference type="SUPFAM" id="SSF52540">
    <property type="entry name" value="P-loop containing nucleoside triphosphate hydrolases"/>
    <property type="match status" value="1"/>
</dbReference>
<dbReference type="Gene3D" id="3.40.50.300">
    <property type="entry name" value="P-loop containing nucleotide triphosphate hydrolases"/>
    <property type="match status" value="1"/>
</dbReference>
<dbReference type="PANTHER" id="PTHR45772:SF7">
    <property type="entry name" value="AMINO ACID ABC TRANSPORTER ATP-BINDING PROTEIN"/>
    <property type="match status" value="1"/>
</dbReference>
<dbReference type="GO" id="GO:0005304">
    <property type="term" value="F:L-valine transmembrane transporter activity"/>
    <property type="evidence" value="ECO:0007669"/>
    <property type="project" value="TreeGrafter"/>
</dbReference>
<dbReference type="GO" id="GO:0042941">
    <property type="term" value="P:D-alanine transmembrane transport"/>
    <property type="evidence" value="ECO:0007669"/>
    <property type="project" value="TreeGrafter"/>
</dbReference>
<dbReference type="GO" id="GO:0015192">
    <property type="term" value="F:L-phenylalanine transmembrane transporter activity"/>
    <property type="evidence" value="ECO:0007669"/>
    <property type="project" value="TreeGrafter"/>
</dbReference>
<dbReference type="InterPro" id="IPR032823">
    <property type="entry name" value="BCA_ABC_TP_C"/>
</dbReference>
<evidence type="ECO:0000313" key="5">
    <source>
        <dbReference type="EMBL" id="TCL62979.1"/>
    </source>
</evidence>
<dbReference type="InterPro" id="IPR027417">
    <property type="entry name" value="P-loop_NTPase"/>
</dbReference>
<evidence type="ECO:0000256" key="1">
    <source>
        <dbReference type="ARBA" id="ARBA00022448"/>
    </source>
</evidence>
<dbReference type="GO" id="GO:0005886">
    <property type="term" value="C:plasma membrane"/>
    <property type="evidence" value="ECO:0007669"/>
    <property type="project" value="TreeGrafter"/>
</dbReference>
<dbReference type="Pfam" id="PF00005">
    <property type="entry name" value="ABC_tran"/>
    <property type="match status" value="1"/>
</dbReference>
<evidence type="ECO:0000259" key="4">
    <source>
        <dbReference type="PROSITE" id="PS50893"/>
    </source>
</evidence>
<dbReference type="GO" id="GO:1903805">
    <property type="term" value="P:L-valine import across plasma membrane"/>
    <property type="evidence" value="ECO:0007669"/>
    <property type="project" value="TreeGrafter"/>
</dbReference>
<keyword evidence="1" id="KW-0813">Transport</keyword>
<organism evidence="5 6">
    <name type="scientific">Hydrogenispora ethanolica</name>
    <dbReference type="NCBI Taxonomy" id="1082276"/>
    <lineage>
        <taxon>Bacteria</taxon>
        <taxon>Bacillati</taxon>
        <taxon>Bacillota</taxon>
        <taxon>Hydrogenispora</taxon>
    </lineage>
</organism>
<dbReference type="InterPro" id="IPR003439">
    <property type="entry name" value="ABC_transporter-like_ATP-bd"/>
</dbReference>
<dbReference type="PANTHER" id="PTHR45772">
    <property type="entry name" value="CONSERVED COMPONENT OF ABC TRANSPORTER FOR NATURAL AMINO ACIDS-RELATED"/>
    <property type="match status" value="1"/>
</dbReference>
<dbReference type="PROSITE" id="PS50893">
    <property type="entry name" value="ABC_TRANSPORTER_2"/>
    <property type="match status" value="1"/>
</dbReference>
<dbReference type="GO" id="GO:0015808">
    <property type="term" value="P:L-alanine transport"/>
    <property type="evidence" value="ECO:0007669"/>
    <property type="project" value="TreeGrafter"/>
</dbReference>
<evidence type="ECO:0000256" key="3">
    <source>
        <dbReference type="ARBA" id="ARBA00022840"/>
    </source>
</evidence>
<proteinExistence type="predicted"/>
<comment type="caution">
    <text evidence="5">The sequence shown here is derived from an EMBL/GenBank/DDBJ whole genome shotgun (WGS) entry which is preliminary data.</text>
</comment>
<dbReference type="InterPro" id="IPR003593">
    <property type="entry name" value="AAA+_ATPase"/>
</dbReference>
<gene>
    <name evidence="5" type="ORF">EDC14_102233</name>
</gene>
<sequence length="254" mass="28306">MVLKLEDISIHFGGLIAVNHFSMEIQKAEILSLIGPNGAGKSTIFNLISGIYNPTRGKIIFDGREITNLKPYAVAARGIGRTFQTIHLFNELTVFENVLIGAHTCGKVNFLGAMFKFLPGIQKEERELAEWAVQCLNQVGLLEKQTELAKNLSYGEQRRLEIARALALKPRLLLLDEPAAGMNPQEKKELMELVQSIRQSGITIFLVEHDMKFVMNISDRVVVLDYGAKIAEGTPETVRKDRKVIEAYLGKGVN</sequence>
<dbReference type="GO" id="GO:0016887">
    <property type="term" value="F:ATP hydrolysis activity"/>
    <property type="evidence" value="ECO:0007669"/>
    <property type="project" value="InterPro"/>
</dbReference>
<dbReference type="GO" id="GO:1903806">
    <property type="term" value="P:L-isoleucine import across plasma membrane"/>
    <property type="evidence" value="ECO:0007669"/>
    <property type="project" value="TreeGrafter"/>
</dbReference>
<dbReference type="EMBL" id="SLUN01000022">
    <property type="protein sequence ID" value="TCL62979.1"/>
    <property type="molecule type" value="Genomic_DNA"/>
</dbReference>
<dbReference type="PROSITE" id="PS00211">
    <property type="entry name" value="ABC_TRANSPORTER_1"/>
    <property type="match status" value="1"/>
</dbReference>
<dbReference type="RefSeq" id="WP_132015447.1">
    <property type="nucleotide sequence ID" value="NZ_SLUN01000022.1"/>
</dbReference>
<accession>A0A4R1RBC4</accession>
<dbReference type="FunFam" id="3.40.50.300:FF:000421">
    <property type="entry name" value="Branched-chain amino acid ABC transporter ATP-binding protein"/>
    <property type="match status" value="1"/>
</dbReference>
<evidence type="ECO:0000313" key="6">
    <source>
        <dbReference type="Proteomes" id="UP000295008"/>
    </source>
</evidence>
<dbReference type="Pfam" id="PF12399">
    <property type="entry name" value="BCA_ABC_TP_C"/>
    <property type="match status" value="1"/>
</dbReference>
<dbReference type="AlphaFoldDB" id="A0A4R1RBC4"/>
<dbReference type="SMART" id="SM00382">
    <property type="entry name" value="AAA"/>
    <property type="match status" value="1"/>
</dbReference>
<dbReference type="GO" id="GO:0005524">
    <property type="term" value="F:ATP binding"/>
    <property type="evidence" value="ECO:0007669"/>
    <property type="project" value="UniProtKB-KW"/>
</dbReference>
<dbReference type="GO" id="GO:0015188">
    <property type="term" value="F:L-isoleucine transmembrane transporter activity"/>
    <property type="evidence" value="ECO:0007669"/>
    <property type="project" value="TreeGrafter"/>
</dbReference>
<evidence type="ECO:0000256" key="2">
    <source>
        <dbReference type="ARBA" id="ARBA00022741"/>
    </source>
</evidence>
<dbReference type="InterPro" id="IPR017871">
    <property type="entry name" value="ABC_transporter-like_CS"/>
</dbReference>
<feature type="domain" description="ABC transporter" evidence="4">
    <location>
        <begin position="3"/>
        <end position="251"/>
    </location>
</feature>
<dbReference type="OrthoDB" id="9779136at2"/>
<keyword evidence="3 5" id="KW-0067">ATP-binding</keyword>
<dbReference type="InterPro" id="IPR051120">
    <property type="entry name" value="ABC_AA/LPS_Transport"/>
</dbReference>
<dbReference type="CDD" id="cd03219">
    <property type="entry name" value="ABC_Mj1267_LivG_branched"/>
    <property type="match status" value="1"/>
</dbReference>
<keyword evidence="6" id="KW-1185">Reference proteome</keyword>
<reference evidence="5 6" key="1">
    <citation type="submission" date="2019-03" db="EMBL/GenBank/DDBJ databases">
        <title>Genomic Encyclopedia of Type Strains, Phase IV (KMG-IV): sequencing the most valuable type-strain genomes for metagenomic binning, comparative biology and taxonomic classification.</title>
        <authorList>
            <person name="Goeker M."/>
        </authorList>
    </citation>
    <scope>NUCLEOTIDE SEQUENCE [LARGE SCALE GENOMIC DNA]</scope>
    <source>
        <strain evidence="5 6">LX-B</strain>
    </source>
</reference>
<name>A0A4R1RBC4_HYDET</name>